<keyword evidence="1" id="KW-0812">Transmembrane</keyword>
<keyword evidence="3" id="KW-0378">Hydrolase</keyword>
<evidence type="ECO:0000256" key="1">
    <source>
        <dbReference type="SAM" id="Phobius"/>
    </source>
</evidence>
<protein>
    <submittedName>
        <fullName evidence="3">CPBP family intramembrane metalloprotease</fullName>
    </submittedName>
</protein>
<gene>
    <name evidence="3" type="ORF">NK125_12195</name>
</gene>
<keyword evidence="1" id="KW-0472">Membrane</keyword>
<accession>A0ABT1EE05</accession>
<feature type="transmembrane region" description="Helical" evidence="1">
    <location>
        <begin position="92"/>
        <end position="108"/>
    </location>
</feature>
<organism evidence="3 4">
    <name type="scientific">Aequitasia blattaphilus</name>
    <dbReference type="NCBI Taxonomy" id="2949332"/>
    <lineage>
        <taxon>Bacteria</taxon>
        <taxon>Bacillati</taxon>
        <taxon>Bacillota</taxon>
        <taxon>Clostridia</taxon>
        <taxon>Lachnospirales</taxon>
        <taxon>Lachnospiraceae</taxon>
        <taxon>Aequitasia</taxon>
    </lineage>
</organism>
<dbReference type="InterPro" id="IPR003675">
    <property type="entry name" value="Rce1/LyrA-like_dom"/>
</dbReference>
<keyword evidence="3" id="KW-0482">Metalloprotease</keyword>
<feature type="transmembrane region" description="Helical" evidence="1">
    <location>
        <begin position="29"/>
        <end position="49"/>
    </location>
</feature>
<dbReference type="Proteomes" id="UP001523566">
    <property type="component" value="Unassembled WGS sequence"/>
</dbReference>
<feature type="transmembrane region" description="Helical" evidence="1">
    <location>
        <begin position="120"/>
        <end position="139"/>
    </location>
</feature>
<dbReference type="GO" id="GO:0008237">
    <property type="term" value="F:metallopeptidase activity"/>
    <property type="evidence" value="ECO:0007669"/>
    <property type="project" value="UniProtKB-KW"/>
</dbReference>
<evidence type="ECO:0000313" key="3">
    <source>
        <dbReference type="EMBL" id="MCP1103172.1"/>
    </source>
</evidence>
<name>A0ABT1EE05_9FIRM</name>
<dbReference type="Pfam" id="PF02517">
    <property type="entry name" value="Rce1-like"/>
    <property type="match status" value="1"/>
</dbReference>
<evidence type="ECO:0000313" key="4">
    <source>
        <dbReference type="Proteomes" id="UP001523566"/>
    </source>
</evidence>
<keyword evidence="1" id="KW-1133">Transmembrane helix</keyword>
<proteinExistence type="predicted"/>
<feature type="transmembrane region" description="Helical" evidence="1">
    <location>
        <begin position="55"/>
        <end position="72"/>
    </location>
</feature>
<reference evidence="3 4" key="1">
    <citation type="journal article" date="2022" name="Genome Biol. Evol.">
        <title>Host diet, physiology and behaviors set the stage for Lachnospiraceae cladogenesis.</title>
        <authorList>
            <person name="Vera-Ponce De Leon A."/>
            <person name="Schneider M."/>
            <person name="Jahnes B.C."/>
            <person name="Sadowski V."/>
            <person name="Camuy-Velez L.A."/>
            <person name="Duan J."/>
            <person name="Sabree Z.L."/>
        </authorList>
    </citation>
    <scope>NUCLEOTIDE SEQUENCE [LARGE SCALE GENOMIC DNA]</scope>
    <source>
        <strain evidence="3 4">PAL113</strain>
    </source>
</reference>
<sequence length="165" mass="18861">MQQGKERLNEINKFLYNPINFQDITKKDGLFSVIYSVGLISSFTLLVMFTNAKQIYVVGSIFSISFCLIAFILNKKKIHALGITKNKLKETLILFGIIFALALLLNLKKISTNEVTIYDFFYNMFSTLISIGFAEEFIFRGYLWPRLVILFGKHKGSLICGMLFG</sequence>
<keyword evidence="4" id="KW-1185">Reference proteome</keyword>
<feature type="domain" description="CAAX prenyl protease 2/Lysostaphin resistance protein A-like" evidence="2">
    <location>
        <begin position="121"/>
        <end position="165"/>
    </location>
</feature>
<keyword evidence="3" id="KW-0645">Protease</keyword>
<comment type="caution">
    <text evidence="3">The sequence shown here is derived from an EMBL/GenBank/DDBJ whole genome shotgun (WGS) entry which is preliminary data.</text>
</comment>
<evidence type="ECO:0000259" key="2">
    <source>
        <dbReference type="Pfam" id="PF02517"/>
    </source>
</evidence>
<dbReference type="EMBL" id="JAMZFW010000019">
    <property type="protein sequence ID" value="MCP1103172.1"/>
    <property type="molecule type" value="Genomic_DNA"/>
</dbReference>
<dbReference type="RefSeq" id="WP_262066955.1">
    <property type="nucleotide sequence ID" value="NZ_JAMXOD010000019.1"/>
</dbReference>